<sequence length="210" mass="22131">MTFTDRTDAGRKLAAELTRRTWTDPVVLALPRGGLPVAAEVAAALDAPLDVVVARKIGAPDQPELAVGAVTADGVYLLDDATLTALGLRRPDVADQLTAATAEARRRQERFGAADPPRLAGRDVIIVDDGLATGMTALAAVHAVREHEPRSVCLAVPVGSTAAVRRLEAAADAVVCLSQPPKFTAVGQWYRDFRQITDAEVDSLVAAHAR</sequence>
<dbReference type="Gene3D" id="3.40.50.2020">
    <property type="match status" value="1"/>
</dbReference>
<reference evidence="3" key="1">
    <citation type="journal article" date="2019" name="Int. J. Syst. Evol. Microbiol.">
        <title>The Global Catalogue of Microorganisms (GCM) 10K type strain sequencing project: providing services to taxonomists for standard genome sequencing and annotation.</title>
        <authorList>
            <consortium name="The Broad Institute Genomics Platform"/>
            <consortium name="The Broad Institute Genome Sequencing Center for Infectious Disease"/>
            <person name="Wu L."/>
            <person name="Ma J."/>
        </authorList>
    </citation>
    <scope>NUCLEOTIDE SEQUENCE [LARGE SCALE GENOMIC DNA]</scope>
    <source>
        <strain evidence="3">KCTC 32255</strain>
    </source>
</reference>
<dbReference type="EMBL" id="JBHSXX010000001">
    <property type="protein sequence ID" value="MFC6868355.1"/>
    <property type="molecule type" value="Genomic_DNA"/>
</dbReference>
<dbReference type="Pfam" id="PF00156">
    <property type="entry name" value="Pribosyltran"/>
    <property type="match status" value="1"/>
</dbReference>
<dbReference type="Proteomes" id="UP001596337">
    <property type="component" value="Unassembled WGS sequence"/>
</dbReference>
<name>A0ABW2C178_9PSEU</name>
<protein>
    <submittedName>
        <fullName evidence="2">Phosphoribosyltransferase</fullName>
    </submittedName>
</protein>
<dbReference type="RefSeq" id="WP_345398448.1">
    <property type="nucleotide sequence ID" value="NZ_BAABLA010000028.1"/>
</dbReference>
<accession>A0ABW2C178</accession>
<organism evidence="2 3">
    <name type="scientific">Haloechinothrix salitolerans</name>
    <dbReference type="NCBI Taxonomy" id="926830"/>
    <lineage>
        <taxon>Bacteria</taxon>
        <taxon>Bacillati</taxon>
        <taxon>Actinomycetota</taxon>
        <taxon>Actinomycetes</taxon>
        <taxon>Pseudonocardiales</taxon>
        <taxon>Pseudonocardiaceae</taxon>
        <taxon>Haloechinothrix</taxon>
    </lineage>
</organism>
<dbReference type="CDD" id="cd06223">
    <property type="entry name" value="PRTases_typeI"/>
    <property type="match status" value="1"/>
</dbReference>
<dbReference type="GO" id="GO:0016757">
    <property type="term" value="F:glycosyltransferase activity"/>
    <property type="evidence" value="ECO:0007669"/>
    <property type="project" value="UniProtKB-KW"/>
</dbReference>
<evidence type="ECO:0000313" key="2">
    <source>
        <dbReference type="EMBL" id="MFC6868355.1"/>
    </source>
</evidence>
<evidence type="ECO:0000259" key="1">
    <source>
        <dbReference type="Pfam" id="PF00156"/>
    </source>
</evidence>
<proteinExistence type="predicted"/>
<feature type="domain" description="Phosphoribosyltransferase" evidence="1">
    <location>
        <begin position="8"/>
        <end position="180"/>
    </location>
</feature>
<keyword evidence="2" id="KW-0328">Glycosyltransferase</keyword>
<dbReference type="InterPro" id="IPR000836">
    <property type="entry name" value="PRTase_dom"/>
</dbReference>
<comment type="caution">
    <text evidence="2">The sequence shown here is derived from an EMBL/GenBank/DDBJ whole genome shotgun (WGS) entry which is preliminary data.</text>
</comment>
<dbReference type="Gene3D" id="3.30.1310.20">
    <property type="entry name" value="PRTase-like"/>
    <property type="match status" value="1"/>
</dbReference>
<dbReference type="InterPro" id="IPR029057">
    <property type="entry name" value="PRTase-like"/>
</dbReference>
<dbReference type="SUPFAM" id="SSF53271">
    <property type="entry name" value="PRTase-like"/>
    <property type="match status" value="1"/>
</dbReference>
<gene>
    <name evidence="2" type="ORF">ACFQGD_14520</name>
</gene>
<keyword evidence="3" id="KW-1185">Reference proteome</keyword>
<keyword evidence="2" id="KW-0808">Transferase</keyword>
<evidence type="ECO:0000313" key="3">
    <source>
        <dbReference type="Proteomes" id="UP001596337"/>
    </source>
</evidence>